<dbReference type="InterPro" id="IPR018193">
    <property type="entry name" value="Glyc_kinase_flavodox-like_fold"/>
</dbReference>
<dbReference type="Proteomes" id="UP000218244">
    <property type="component" value="Chromosome"/>
</dbReference>
<dbReference type="Gene3D" id="3.40.50.10350">
    <property type="entry name" value="Glycerate kinase, domain 1"/>
    <property type="match status" value="1"/>
</dbReference>
<dbReference type="EMBL" id="AP017369">
    <property type="protein sequence ID" value="BAU96222.1"/>
    <property type="molecule type" value="Genomic_DNA"/>
</dbReference>
<dbReference type="NCBIfam" id="TIGR00045">
    <property type="entry name" value="glycerate kinase"/>
    <property type="match status" value="1"/>
</dbReference>
<evidence type="ECO:0000256" key="4">
    <source>
        <dbReference type="PIRNR" id="PIRNR006078"/>
    </source>
</evidence>
<dbReference type="InterPro" id="IPR004381">
    <property type="entry name" value="Glycerate_kinase"/>
</dbReference>
<accession>A0A161J8H1</accession>
<dbReference type="PIRSF" id="PIRSF006078">
    <property type="entry name" value="GlxK"/>
    <property type="match status" value="1"/>
</dbReference>
<proteinExistence type="inferred from homology"/>
<evidence type="ECO:0000256" key="1">
    <source>
        <dbReference type="ARBA" id="ARBA00006284"/>
    </source>
</evidence>
<gene>
    <name evidence="5" type="ORF">N24_1960</name>
</gene>
<evidence type="ECO:0000256" key="2">
    <source>
        <dbReference type="ARBA" id="ARBA00022679"/>
    </source>
</evidence>
<dbReference type="InterPro" id="IPR018197">
    <property type="entry name" value="Glycerate_kinase_RE-like"/>
</dbReference>
<evidence type="ECO:0000313" key="6">
    <source>
        <dbReference type="Proteomes" id="UP000218244"/>
    </source>
</evidence>
<dbReference type="GO" id="GO:0031388">
    <property type="term" value="P:organic acid phosphorylation"/>
    <property type="evidence" value="ECO:0007669"/>
    <property type="project" value="UniProtKB-UniRule"/>
</dbReference>
<dbReference type="PANTHER" id="PTHR21599">
    <property type="entry name" value="GLYCERATE KINASE"/>
    <property type="match status" value="1"/>
</dbReference>
<dbReference type="InterPro" id="IPR036129">
    <property type="entry name" value="Glycerate_kinase_sf"/>
</dbReference>
<evidence type="ECO:0000313" key="5">
    <source>
        <dbReference type="EMBL" id="BAU96222.1"/>
    </source>
</evidence>
<name>A0A161J8H1_9CORY</name>
<keyword evidence="3 4" id="KW-0418">Kinase</keyword>
<organism evidence="5 6">
    <name type="scientific">Corynebacterium suranareeae</name>
    <dbReference type="NCBI Taxonomy" id="2506452"/>
    <lineage>
        <taxon>Bacteria</taxon>
        <taxon>Bacillati</taxon>
        <taxon>Actinomycetota</taxon>
        <taxon>Actinomycetes</taxon>
        <taxon>Mycobacteriales</taxon>
        <taxon>Corynebacteriaceae</taxon>
        <taxon>Corynebacterium</taxon>
    </lineage>
</organism>
<dbReference type="PANTHER" id="PTHR21599:SF0">
    <property type="entry name" value="GLYCERATE KINASE"/>
    <property type="match status" value="1"/>
</dbReference>
<dbReference type="Pfam" id="PF02595">
    <property type="entry name" value="Gly_kinase"/>
    <property type="match status" value="1"/>
</dbReference>
<dbReference type="SUPFAM" id="SSF110738">
    <property type="entry name" value="Glycerate kinase I"/>
    <property type="match status" value="1"/>
</dbReference>
<comment type="similarity">
    <text evidence="1 4">Belongs to the glycerate kinase type-1 family.</text>
</comment>
<evidence type="ECO:0000256" key="3">
    <source>
        <dbReference type="ARBA" id="ARBA00022777"/>
    </source>
</evidence>
<dbReference type="GO" id="GO:0008887">
    <property type="term" value="F:glycerate kinase activity"/>
    <property type="evidence" value="ECO:0007669"/>
    <property type="project" value="UniProtKB-UniRule"/>
</dbReference>
<sequence length="375" mass="38450">MATVLICCDKFKGSATSVAVSEALGQGLIRAGHTVLTAPLADGGDGTLEAFDSLGYKRESSLATGSGGLKFETQFSLNGQTAVIEIARICGLDLVAPEGGLPSAQSARQAGTWGVGEVIKSALEKGAQRIIIGLGGSATTDAGFGMAQALGVEFFDSNGSQVAQVGNIGLVQGISLDHLDPRLEKAKFIVASDVRNPLCGVDGAAKIYGAQKGLSAEDTPGVDAAIRNFANVFEQALGLTTLAQTAGAGAAGGLGFMAMALLSAEMRSGVDMILNETGGEKMLAQADLVITGEGRIDTQTLSGKAPTGIAKRARAKGIPVLAVCGQNLLDPAISNELFEDIYSLTDFESDINECIRNPLPILEGIGFNIAKHHLS</sequence>
<keyword evidence="6" id="KW-1185">Reference proteome</keyword>
<dbReference type="KEGG" id="csur:N24_1960"/>
<keyword evidence="2 4" id="KW-0808">Transferase</keyword>
<dbReference type="Gene3D" id="3.90.1510.10">
    <property type="entry name" value="Glycerate kinase, domain 2"/>
    <property type="match status" value="1"/>
</dbReference>
<reference evidence="5 6" key="1">
    <citation type="submission" date="2016-02" db="EMBL/GenBank/DDBJ databases">
        <title>Corynebacterium glutamicum N24 whole genome sequencing project.</title>
        <authorList>
            <person name="Matsutani M."/>
            <person name="Nangtapong N."/>
            <person name="Yakushi T."/>
            <person name="Matsushita K."/>
        </authorList>
    </citation>
    <scope>NUCLEOTIDE SEQUENCE [LARGE SCALE GENOMIC DNA]</scope>
    <source>
        <strain evidence="5 6">N24</strain>
    </source>
</reference>
<protein>
    <submittedName>
        <fullName evidence="5">Glycerate kinase</fullName>
    </submittedName>
</protein>
<dbReference type="RefSeq" id="WP_096456538.1">
    <property type="nucleotide sequence ID" value="NZ_AP017369.1"/>
</dbReference>
<dbReference type="AlphaFoldDB" id="A0A161J8H1"/>